<reference evidence="2 3" key="1">
    <citation type="submission" date="2019-03" db="EMBL/GenBank/DDBJ databases">
        <title>Lake Tanganyika Metagenome-Assembled Genomes (MAGs).</title>
        <authorList>
            <person name="Tran P."/>
        </authorList>
    </citation>
    <scope>NUCLEOTIDE SEQUENCE [LARGE SCALE GENOMIC DNA]</scope>
    <source>
        <strain evidence="2">K_DeepCast_65m_m2_236</strain>
    </source>
</reference>
<evidence type="ECO:0000259" key="1">
    <source>
        <dbReference type="Pfam" id="PF02776"/>
    </source>
</evidence>
<dbReference type="PANTHER" id="PTHR42916">
    <property type="entry name" value="2-SUCCINYL-5-ENOLPYRUVYL-6-HYDROXY-3-CYCLOHEXENE-1-CARBOXYLATE SYNTHASE"/>
    <property type="match status" value="1"/>
</dbReference>
<dbReference type="SUPFAM" id="SSF52518">
    <property type="entry name" value="Thiamin diphosphate-binding fold (THDP-binding)"/>
    <property type="match status" value="1"/>
</dbReference>
<proteinExistence type="predicted"/>
<dbReference type="Gene3D" id="3.40.50.970">
    <property type="match status" value="1"/>
</dbReference>
<feature type="non-terminal residue" evidence="2">
    <location>
        <position position="107"/>
    </location>
</feature>
<sequence>MSPSPNPAWADLVCRVLVAGGVSHFNLAPGSRSAPLAVAASRCGGLRTWVHLDERAAAFFALGQARMTDQPVAVLATSGTAGAHFLPAAIEAAEAGIPLILVTADRT</sequence>
<organism evidence="2 3">
    <name type="scientific">Candidatus Tanganyikabacteria bacterium</name>
    <dbReference type="NCBI Taxonomy" id="2961651"/>
    <lineage>
        <taxon>Bacteria</taxon>
        <taxon>Bacillati</taxon>
        <taxon>Candidatus Sericytochromatia</taxon>
        <taxon>Candidatus Tanganyikabacteria</taxon>
    </lineage>
</organism>
<dbReference type="InterPro" id="IPR029061">
    <property type="entry name" value="THDP-binding"/>
</dbReference>
<dbReference type="PANTHER" id="PTHR42916:SF1">
    <property type="entry name" value="PROTEIN PHYLLO, CHLOROPLASTIC"/>
    <property type="match status" value="1"/>
</dbReference>
<evidence type="ECO:0000313" key="3">
    <source>
        <dbReference type="Proteomes" id="UP000703893"/>
    </source>
</evidence>
<accession>A0A938BMF9</accession>
<dbReference type="AlphaFoldDB" id="A0A938BMF9"/>
<dbReference type="Pfam" id="PF02776">
    <property type="entry name" value="TPP_enzyme_N"/>
    <property type="match status" value="1"/>
</dbReference>
<gene>
    <name evidence="2" type="ORF">FJZ00_03785</name>
</gene>
<protein>
    <submittedName>
        <fullName evidence="2">2-succinyl-5-enolpyruvyl-6-hydroxy-3-cyclohexene-1-carboxylate synthase</fullName>
    </submittedName>
</protein>
<dbReference type="Proteomes" id="UP000703893">
    <property type="component" value="Unassembled WGS sequence"/>
</dbReference>
<dbReference type="EMBL" id="VGJX01000162">
    <property type="protein sequence ID" value="MBM3274248.1"/>
    <property type="molecule type" value="Genomic_DNA"/>
</dbReference>
<feature type="domain" description="Thiamine pyrophosphate enzyme N-terminal TPP-binding" evidence="1">
    <location>
        <begin position="10"/>
        <end position="106"/>
    </location>
</feature>
<comment type="caution">
    <text evidence="2">The sequence shown here is derived from an EMBL/GenBank/DDBJ whole genome shotgun (WGS) entry which is preliminary data.</text>
</comment>
<evidence type="ECO:0000313" key="2">
    <source>
        <dbReference type="EMBL" id="MBM3274248.1"/>
    </source>
</evidence>
<dbReference type="GO" id="GO:0030976">
    <property type="term" value="F:thiamine pyrophosphate binding"/>
    <property type="evidence" value="ECO:0007669"/>
    <property type="project" value="InterPro"/>
</dbReference>
<name>A0A938BMF9_9BACT</name>
<dbReference type="InterPro" id="IPR012001">
    <property type="entry name" value="Thiamin_PyroP_enz_TPP-bd_dom"/>
</dbReference>